<evidence type="ECO:0000313" key="1">
    <source>
        <dbReference type="EMBL" id="MBW0539659.1"/>
    </source>
</evidence>
<dbReference type="SUPFAM" id="SSF56672">
    <property type="entry name" value="DNA/RNA polymerases"/>
    <property type="match status" value="1"/>
</dbReference>
<accession>A0A9Q3FIS1</accession>
<comment type="caution">
    <text evidence="1">The sequence shown here is derived from an EMBL/GenBank/DDBJ whole genome shotgun (WGS) entry which is preliminary data.</text>
</comment>
<evidence type="ECO:0000313" key="2">
    <source>
        <dbReference type="Proteomes" id="UP000765509"/>
    </source>
</evidence>
<dbReference type="EMBL" id="AVOT02044308">
    <property type="protein sequence ID" value="MBW0539659.1"/>
    <property type="molecule type" value="Genomic_DNA"/>
</dbReference>
<dbReference type="InterPro" id="IPR043502">
    <property type="entry name" value="DNA/RNA_pol_sf"/>
</dbReference>
<proteinExistence type="predicted"/>
<name>A0A9Q3FIS1_9BASI</name>
<evidence type="ECO:0008006" key="3">
    <source>
        <dbReference type="Google" id="ProtNLM"/>
    </source>
</evidence>
<protein>
    <recommendedName>
        <fullName evidence="3">Reverse transcriptase domain-containing protein</fullName>
    </recommendedName>
</protein>
<sequence length="158" mass="18367">MPQDLNPPLERNEFSRDPYKIPLSPNPSLFIERSKVTEEIISIIKYGPSGWLSEEEIDSLKDVILIKQKDIAFFEEERGIPKHSYGKPYKIPVIPHEKWQKKPIPIPKSILPQFIDLFREQISTGLYEQSKSRYNSTIICVAKPNGKLRIVHDLQELN</sequence>
<organism evidence="1 2">
    <name type="scientific">Austropuccinia psidii MF-1</name>
    <dbReference type="NCBI Taxonomy" id="1389203"/>
    <lineage>
        <taxon>Eukaryota</taxon>
        <taxon>Fungi</taxon>
        <taxon>Dikarya</taxon>
        <taxon>Basidiomycota</taxon>
        <taxon>Pucciniomycotina</taxon>
        <taxon>Pucciniomycetes</taxon>
        <taxon>Pucciniales</taxon>
        <taxon>Sphaerophragmiaceae</taxon>
        <taxon>Austropuccinia</taxon>
    </lineage>
</organism>
<keyword evidence="2" id="KW-1185">Reference proteome</keyword>
<dbReference type="AlphaFoldDB" id="A0A9Q3FIS1"/>
<dbReference type="Gene3D" id="3.10.10.10">
    <property type="entry name" value="HIV Type 1 Reverse Transcriptase, subunit A, domain 1"/>
    <property type="match status" value="1"/>
</dbReference>
<gene>
    <name evidence="1" type="ORF">O181_079374</name>
</gene>
<reference evidence="1" key="1">
    <citation type="submission" date="2021-03" db="EMBL/GenBank/DDBJ databases">
        <title>Draft genome sequence of rust myrtle Austropuccinia psidii MF-1, a brazilian biotype.</title>
        <authorList>
            <person name="Quecine M.C."/>
            <person name="Pachon D.M.R."/>
            <person name="Bonatelli M.L."/>
            <person name="Correr F.H."/>
            <person name="Franceschini L.M."/>
            <person name="Leite T.F."/>
            <person name="Margarido G.R.A."/>
            <person name="Almeida C.A."/>
            <person name="Ferrarezi J.A."/>
            <person name="Labate C.A."/>
        </authorList>
    </citation>
    <scope>NUCLEOTIDE SEQUENCE</scope>
    <source>
        <strain evidence="1">MF-1</strain>
    </source>
</reference>
<dbReference type="OrthoDB" id="5599163at2759"/>
<dbReference type="Proteomes" id="UP000765509">
    <property type="component" value="Unassembled WGS sequence"/>
</dbReference>